<reference evidence="8 9" key="1">
    <citation type="submission" date="2019-10" db="EMBL/GenBank/DDBJ databases">
        <title>Whole genome shotgun sequence of Acrocarpospora macrocephala NBRC 16266.</title>
        <authorList>
            <person name="Ichikawa N."/>
            <person name="Kimura A."/>
            <person name="Kitahashi Y."/>
            <person name="Komaki H."/>
            <person name="Oguchi A."/>
        </authorList>
    </citation>
    <scope>NUCLEOTIDE SEQUENCE [LARGE SCALE GENOMIC DNA]</scope>
    <source>
        <strain evidence="8 9">NBRC 16266</strain>
    </source>
</reference>
<evidence type="ECO:0000256" key="1">
    <source>
        <dbReference type="ARBA" id="ARBA00001974"/>
    </source>
</evidence>
<organism evidence="8 9">
    <name type="scientific">Acrocarpospora macrocephala</name>
    <dbReference type="NCBI Taxonomy" id="150177"/>
    <lineage>
        <taxon>Bacteria</taxon>
        <taxon>Bacillati</taxon>
        <taxon>Actinomycetota</taxon>
        <taxon>Actinomycetes</taxon>
        <taxon>Streptosporangiales</taxon>
        <taxon>Streptosporangiaceae</taxon>
        <taxon>Acrocarpospora</taxon>
    </lineage>
</organism>
<dbReference type="SUPFAM" id="SSF54373">
    <property type="entry name" value="FAD-linked reductases, C-terminal domain"/>
    <property type="match status" value="1"/>
</dbReference>
<dbReference type="Proteomes" id="UP000331127">
    <property type="component" value="Unassembled WGS sequence"/>
</dbReference>
<dbReference type="SUPFAM" id="SSF51905">
    <property type="entry name" value="FAD/NAD(P)-binding domain"/>
    <property type="match status" value="1"/>
</dbReference>
<dbReference type="PROSITE" id="PS00623">
    <property type="entry name" value="GMC_OXRED_1"/>
    <property type="match status" value="1"/>
</dbReference>
<proteinExistence type="inferred from homology"/>
<gene>
    <name evidence="8" type="ORF">Amac_020540</name>
</gene>
<dbReference type="PANTHER" id="PTHR11552:SF147">
    <property type="entry name" value="CHOLINE DEHYDROGENASE, MITOCHONDRIAL"/>
    <property type="match status" value="1"/>
</dbReference>
<dbReference type="Pfam" id="PF00732">
    <property type="entry name" value="GMC_oxred_N"/>
    <property type="match status" value="1"/>
</dbReference>
<evidence type="ECO:0000259" key="7">
    <source>
        <dbReference type="PROSITE" id="PS00623"/>
    </source>
</evidence>
<evidence type="ECO:0000256" key="2">
    <source>
        <dbReference type="ARBA" id="ARBA00010790"/>
    </source>
</evidence>
<keyword evidence="3 6" id="KW-0285">Flavoprotein</keyword>
<dbReference type="Gene3D" id="3.30.410.40">
    <property type="match status" value="1"/>
</dbReference>
<dbReference type="Pfam" id="PF05199">
    <property type="entry name" value="GMC_oxred_C"/>
    <property type="match status" value="1"/>
</dbReference>
<feature type="domain" description="Glucose-methanol-choline oxidoreductase N-terminal" evidence="7">
    <location>
        <begin position="82"/>
        <end position="105"/>
    </location>
</feature>
<dbReference type="InterPro" id="IPR012132">
    <property type="entry name" value="GMC_OxRdtase"/>
</dbReference>
<evidence type="ECO:0000313" key="8">
    <source>
        <dbReference type="EMBL" id="GES08458.1"/>
    </source>
</evidence>
<keyword evidence="9" id="KW-1185">Reference proteome</keyword>
<dbReference type="GO" id="GO:0050660">
    <property type="term" value="F:flavin adenine dinucleotide binding"/>
    <property type="evidence" value="ECO:0007669"/>
    <property type="project" value="InterPro"/>
</dbReference>
<comment type="caution">
    <text evidence="8">The sequence shown here is derived from an EMBL/GenBank/DDBJ whole genome shotgun (WGS) entry which is preliminary data.</text>
</comment>
<feature type="binding site" evidence="5">
    <location>
        <position position="221"/>
    </location>
    <ligand>
        <name>FAD</name>
        <dbReference type="ChEBI" id="CHEBI:57692"/>
    </ligand>
</feature>
<dbReference type="EMBL" id="BLAE01000010">
    <property type="protein sequence ID" value="GES08458.1"/>
    <property type="molecule type" value="Genomic_DNA"/>
</dbReference>
<evidence type="ECO:0000256" key="5">
    <source>
        <dbReference type="PIRSR" id="PIRSR000137-2"/>
    </source>
</evidence>
<keyword evidence="4 5" id="KW-0274">FAD</keyword>
<dbReference type="OrthoDB" id="3659813at2"/>
<evidence type="ECO:0000313" key="9">
    <source>
        <dbReference type="Proteomes" id="UP000331127"/>
    </source>
</evidence>
<dbReference type="InterPro" id="IPR000172">
    <property type="entry name" value="GMC_OxRdtase_N"/>
</dbReference>
<dbReference type="Gene3D" id="3.50.50.60">
    <property type="entry name" value="FAD/NAD(P)-binding domain"/>
    <property type="match status" value="1"/>
</dbReference>
<dbReference type="GO" id="GO:0016614">
    <property type="term" value="F:oxidoreductase activity, acting on CH-OH group of donors"/>
    <property type="evidence" value="ECO:0007669"/>
    <property type="project" value="InterPro"/>
</dbReference>
<dbReference type="RefSeq" id="WP_155354057.1">
    <property type="nucleotide sequence ID" value="NZ_BAAAHL010000038.1"/>
</dbReference>
<protein>
    <submittedName>
        <fullName evidence="8">Dehydrogenase</fullName>
    </submittedName>
</protein>
<evidence type="ECO:0000256" key="4">
    <source>
        <dbReference type="ARBA" id="ARBA00022827"/>
    </source>
</evidence>
<dbReference type="InterPro" id="IPR007867">
    <property type="entry name" value="GMC_OxRtase_C"/>
</dbReference>
<dbReference type="AlphaFoldDB" id="A0A5M3WQB9"/>
<dbReference type="PRINTS" id="PR00411">
    <property type="entry name" value="PNDRDTASEI"/>
</dbReference>
<dbReference type="PANTHER" id="PTHR11552">
    <property type="entry name" value="GLUCOSE-METHANOL-CHOLINE GMC OXIDOREDUCTASE"/>
    <property type="match status" value="1"/>
</dbReference>
<dbReference type="InterPro" id="IPR036188">
    <property type="entry name" value="FAD/NAD-bd_sf"/>
</dbReference>
<comment type="cofactor">
    <cofactor evidence="1 5">
        <name>FAD</name>
        <dbReference type="ChEBI" id="CHEBI:57692"/>
    </cofactor>
</comment>
<name>A0A5M3WQB9_9ACTN</name>
<accession>A0A5M3WQB9</accession>
<evidence type="ECO:0000256" key="6">
    <source>
        <dbReference type="RuleBase" id="RU003968"/>
    </source>
</evidence>
<evidence type="ECO:0000256" key="3">
    <source>
        <dbReference type="ARBA" id="ARBA00022630"/>
    </source>
</evidence>
<comment type="similarity">
    <text evidence="2 6">Belongs to the GMC oxidoreductase family.</text>
</comment>
<sequence>MTYDVIIVGAGSAGCALAARLSENDSRQVLLLDAGPDYERLDNFPAEISRARSMAATFPGHPINWSFVGELTPGQKYPLARGKLVGGSSAVNGTYFIRGRREDFDQWAALGNDLWSYEQVLPFFKKSERDLDFADEFHGQDGPMPVRRPGQKELQPVSQAFIEACLRAGYPEDPDKNAPAEEGVGPIPRNVVDGFRMNTAVTYLASIRNRPNLTVLGDTFVRRVLFDGKRAVGVETERDGRPAEFRGNEIVLSAGGIKSPHLLMLSGVGPADSLRKHGIDVVHDSPGVGRNVKDHPSVFVNYRVREDRTPLPVDFMPFQTCLNHTAAESTVDGDLQITCGAAPYSRMIGSATGKRIGVPSYLTRPLATLSALRRLPTRLVYTQARNQDNLVLLCSLDAEQSTGEIYLNSADPADSPGISFNYLSDPADLPRVVANVRLALELLQSPQFKHLGAQIVGPTAQDYASAEALRKWVTGNLGTSLHTSSSARMGPESDPTAVVDQYCRVHGVEGLRVVDISIMPTIIRRGPAATAVMIGERAAALFDLTS</sequence>
<dbReference type="PIRSF" id="PIRSF000137">
    <property type="entry name" value="Alcohol_oxidase"/>
    <property type="match status" value="1"/>
</dbReference>